<feature type="region of interest" description="Disordered" evidence="3">
    <location>
        <begin position="77"/>
        <end position="96"/>
    </location>
</feature>
<name>K9GL07_PEND1</name>
<gene>
    <name evidence="4" type="ORF">PDIP_01390</name>
</gene>
<evidence type="ECO:0000256" key="1">
    <source>
        <dbReference type="ARBA" id="ARBA00022741"/>
    </source>
</evidence>
<organism evidence="4 5">
    <name type="scientific">Penicillium digitatum (strain Pd1 / CECT 20795)</name>
    <name type="common">Green mold</name>
    <dbReference type="NCBI Taxonomy" id="1170230"/>
    <lineage>
        <taxon>Eukaryota</taxon>
        <taxon>Fungi</taxon>
        <taxon>Dikarya</taxon>
        <taxon>Ascomycota</taxon>
        <taxon>Pezizomycotina</taxon>
        <taxon>Eurotiomycetes</taxon>
        <taxon>Eurotiomycetidae</taxon>
        <taxon>Eurotiales</taxon>
        <taxon>Aspergillaceae</taxon>
        <taxon>Penicillium</taxon>
    </lineage>
</organism>
<dbReference type="GO" id="GO:0005525">
    <property type="term" value="F:GTP binding"/>
    <property type="evidence" value="ECO:0007669"/>
    <property type="project" value="UniProtKB-KW"/>
</dbReference>
<dbReference type="EMBL" id="AKCU01000006">
    <property type="protein sequence ID" value="EKV21972.1"/>
    <property type="molecule type" value="Genomic_DNA"/>
</dbReference>
<dbReference type="Gene3D" id="3.40.50.300">
    <property type="entry name" value="P-loop containing nucleotide triphosphate hydrolases"/>
    <property type="match status" value="1"/>
</dbReference>
<dbReference type="AlphaFoldDB" id="K9GL07"/>
<dbReference type="OrthoDB" id="265044at2759"/>
<feature type="compositionally biased region" description="Polar residues" evidence="3">
    <location>
        <begin position="77"/>
        <end position="86"/>
    </location>
</feature>
<dbReference type="SUPFAM" id="SSF52540">
    <property type="entry name" value="P-loop containing nucleoside triphosphate hydrolases"/>
    <property type="match status" value="1"/>
</dbReference>
<dbReference type="Pfam" id="PF00071">
    <property type="entry name" value="Ras"/>
    <property type="match status" value="1"/>
</dbReference>
<evidence type="ECO:0000313" key="5">
    <source>
        <dbReference type="Proteomes" id="UP000009886"/>
    </source>
</evidence>
<sequence length="96" mass="10523">MDKISMTICGDGGYDDSYSVTCNVDGHPYVLSITDTAGQEEYRGLLSASTLNSDASLLVYDITNPSSLETLHQWRRNNASRTSSDCAKSLKRNPEL</sequence>
<evidence type="ECO:0000256" key="2">
    <source>
        <dbReference type="ARBA" id="ARBA00023134"/>
    </source>
</evidence>
<dbReference type="GO" id="GO:0007165">
    <property type="term" value="P:signal transduction"/>
    <property type="evidence" value="ECO:0007669"/>
    <property type="project" value="InterPro"/>
</dbReference>
<accession>K9GL07</accession>
<keyword evidence="1" id="KW-0547">Nucleotide-binding</keyword>
<dbReference type="GO" id="GO:0016020">
    <property type="term" value="C:membrane"/>
    <property type="evidence" value="ECO:0007669"/>
    <property type="project" value="InterPro"/>
</dbReference>
<evidence type="ECO:0000313" key="4">
    <source>
        <dbReference type="EMBL" id="EKV21972.1"/>
    </source>
</evidence>
<reference evidence="5" key="1">
    <citation type="journal article" date="2012" name="BMC Genomics">
        <title>Genome sequence of the necrotrophic fungus Penicillium digitatum, the main postharvest pathogen of citrus.</title>
        <authorList>
            <person name="Marcet-Houben M."/>
            <person name="Ballester A.-R."/>
            <person name="de la Fuente B."/>
            <person name="Harries E."/>
            <person name="Marcos J.F."/>
            <person name="Gonzalez-Candelas L."/>
            <person name="Gabaldon T."/>
        </authorList>
    </citation>
    <scope>NUCLEOTIDE SEQUENCE [LARGE SCALE GENOMIC DNA]</scope>
    <source>
        <strain evidence="5">Pd1 / CECT 20795</strain>
    </source>
</reference>
<proteinExistence type="predicted"/>
<dbReference type="HOGENOM" id="CLU_2360378_0_0_1"/>
<protein>
    <submittedName>
        <fullName evidence="4">RAS small monomeric GTPase, putative</fullName>
    </submittedName>
</protein>
<evidence type="ECO:0000256" key="3">
    <source>
        <dbReference type="SAM" id="MobiDB-lite"/>
    </source>
</evidence>
<dbReference type="GO" id="GO:0003924">
    <property type="term" value="F:GTPase activity"/>
    <property type="evidence" value="ECO:0007669"/>
    <property type="project" value="InterPro"/>
</dbReference>
<comment type="caution">
    <text evidence="4">The sequence shown here is derived from an EMBL/GenBank/DDBJ whole genome shotgun (WGS) entry which is preliminary data.</text>
</comment>
<dbReference type="InterPro" id="IPR001806">
    <property type="entry name" value="Small_GTPase"/>
</dbReference>
<dbReference type="VEuPathDB" id="FungiDB:PDIP_01390"/>
<dbReference type="KEGG" id="pdp:PDIP_01390"/>
<dbReference type="InterPro" id="IPR020849">
    <property type="entry name" value="Small_GTPase_Ras-type"/>
</dbReference>
<dbReference type="PANTHER" id="PTHR24070">
    <property type="entry name" value="RAS, DI-RAS, AND RHEB FAMILY MEMBERS OF SMALL GTPASE SUPERFAMILY"/>
    <property type="match status" value="1"/>
</dbReference>
<keyword evidence="2" id="KW-0342">GTP-binding</keyword>
<dbReference type="InterPro" id="IPR027417">
    <property type="entry name" value="P-loop_NTPase"/>
</dbReference>
<dbReference type="Proteomes" id="UP000009886">
    <property type="component" value="Unassembled WGS sequence"/>
</dbReference>